<dbReference type="Gene3D" id="3.30.2010.10">
    <property type="entry name" value="Metalloproteases ('zincins'), catalytic domain"/>
    <property type="match status" value="1"/>
</dbReference>
<feature type="domain" description="CAAX prenyl protease 1 N-terminal" evidence="10">
    <location>
        <begin position="99"/>
        <end position="230"/>
    </location>
</feature>
<reference evidence="12" key="1">
    <citation type="journal article" date="2019" name="Int. J. Syst. Evol. Microbiol.">
        <title>The Global Catalogue of Microorganisms (GCM) 10K type strain sequencing project: providing services to taxonomists for standard genome sequencing and annotation.</title>
        <authorList>
            <consortium name="The Broad Institute Genomics Platform"/>
            <consortium name="The Broad Institute Genome Sequencing Center for Infectious Disease"/>
            <person name="Wu L."/>
            <person name="Ma J."/>
        </authorList>
    </citation>
    <scope>NUCLEOTIDE SEQUENCE [LARGE SCALE GENOMIC DNA]</scope>
    <source>
        <strain evidence="12">KLKA75</strain>
    </source>
</reference>
<evidence type="ECO:0000313" key="12">
    <source>
        <dbReference type="Proteomes" id="UP001595872"/>
    </source>
</evidence>
<dbReference type="CDD" id="cd07343">
    <property type="entry name" value="M48A_Zmpste24p_like"/>
    <property type="match status" value="1"/>
</dbReference>
<keyword evidence="2" id="KW-0645">Protease</keyword>
<keyword evidence="8" id="KW-0472">Membrane</keyword>
<evidence type="ECO:0000256" key="4">
    <source>
        <dbReference type="ARBA" id="ARBA00022801"/>
    </source>
</evidence>
<proteinExistence type="predicted"/>
<evidence type="ECO:0000256" key="6">
    <source>
        <dbReference type="ARBA" id="ARBA00023049"/>
    </source>
</evidence>
<dbReference type="Proteomes" id="UP001595872">
    <property type="component" value="Unassembled WGS sequence"/>
</dbReference>
<evidence type="ECO:0000256" key="1">
    <source>
        <dbReference type="ARBA" id="ARBA00001947"/>
    </source>
</evidence>
<feature type="domain" description="Peptidase M48" evidence="9">
    <location>
        <begin position="235"/>
        <end position="460"/>
    </location>
</feature>
<keyword evidence="6" id="KW-0482">Metalloprotease</keyword>
<dbReference type="Pfam" id="PF16491">
    <property type="entry name" value="Peptidase_M48_N"/>
    <property type="match status" value="1"/>
</dbReference>
<accession>A0ABV9TRT4</accession>
<feature type="transmembrane region" description="Helical" evidence="8">
    <location>
        <begin position="313"/>
        <end position="335"/>
    </location>
</feature>
<keyword evidence="5" id="KW-0862">Zinc</keyword>
<comment type="caution">
    <text evidence="11">The sequence shown here is derived from an EMBL/GenBank/DDBJ whole genome shotgun (WGS) entry which is preliminary data.</text>
</comment>
<dbReference type="InterPro" id="IPR032456">
    <property type="entry name" value="Peptidase_M48_N"/>
</dbReference>
<feature type="transmembrane region" description="Helical" evidence="8">
    <location>
        <begin position="127"/>
        <end position="150"/>
    </location>
</feature>
<gene>
    <name evidence="11" type="ORF">ACFPCY_05820</name>
</gene>
<dbReference type="RefSeq" id="WP_378252509.1">
    <property type="nucleotide sequence ID" value="NZ_JBHSIT010000001.1"/>
</dbReference>
<comment type="cofactor">
    <cofactor evidence="1">
        <name>Zn(2+)</name>
        <dbReference type="ChEBI" id="CHEBI:29105"/>
    </cofactor>
</comment>
<feature type="transmembrane region" description="Helical" evidence="8">
    <location>
        <begin position="175"/>
        <end position="194"/>
    </location>
</feature>
<feature type="transmembrane region" description="Helical" evidence="8">
    <location>
        <begin position="91"/>
        <end position="115"/>
    </location>
</feature>
<dbReference type="Pfam" id="PF01435">
    <property type="entry name" value="Peptidase_M48"/>
    <property type="match status" value="1"/>
</dbReference>
<evidence type="ECO:0000256" key="5">
    <source>
        <dbReference type="ARBA" id="ARBA00022833"/>
    </source>
</evidence>
<feature type="region of interest" description="Disordered" evidence="7">
    <location>
        <begin position="346"/>
        <end position="368"/>
    </location>
</feature>
<keyword evidence="8" id="KW-1133">Transmembrane helix</keyword>
<dbReference type="InterPro" id="IPR027057">
    <property type="entry name" value="CAXX_Prtase_1"/>
</dbReference>
<dbReference type="InterPro" id="IPR001915">
    <property type="entry name" value="Peptidase_M48"/>
</dbReference>
<feature type="transmembrane region" description="Helical" evidence="8">
    <location>
        <begin position="30"/>
        <end position="52"/>
    </location>
</feature>
<keyword evidence="8" id="KW-0812">Transmembrane</keyword>
<feature type="region of interest" description="Disordered" evidence="7">
    <location>
        <begin position="1"/>
        <end position="23"/>
    </location>
</feature>
<evidence type="ECO:0000256" key="3">
    <source>
        <dbReference type="ARBA" id="ARBA00022723"/>
    </source>
</evidence>
<sequence length="475" mass="51199">MSDATADPRDPSETAPPAAEAGAYRRPRTAAAVAAAVLFAAVAVVIAVTTPWNPLPGSVPGGHVRPDPAPDFSPAEIHRAAAFDHALNWPAYLRLVTALVVVLGLGFSPLGARLLGRLTARTRRWPLRVLVGTVVLTSLTWLVSMPFAAWGESILRDYGLSTQSWTGWFTDQLKSLGVTWVTYAIALLLLVGLIRRFPRYWWTGAAAGACVLVVAASFAYPVMVEPVFNKFHSLPAGKLRTDLLDMARRDGVPVSDVLVADASRRTTSLNAYVSGFGSTRRIVVYDTLLTSMSTPRIESIVAHELGHAKNDDVLHGTLIGALGAAGGVCLLYLLLTSPRLLRRAGMSAPAARRPGREEAARDPSVRNRGAADPRALALTLALIALATQVEGPVQNLVSRHIEARADAHALNLTRDPMTFATMQHELSVRNISTLTPDAVETQLWSDHPTGPERIAMARDWARMHHVAEPPPLVHH</sequence>
<evidence type="ECO:0000313" key="11">
    <source>
        <dbReference type="EMBL" id="MFC4906828.1"/>
    </source>
</evidence>
<keyword evidence="4" id="KW-0378">Hydrolase</keyword>
<feature type="compositionally biased region" description="Basic and acidic residues" evidence="7">
    <location>
        <begin position="1"/>
        <end position="12"/>
    </location>
</feature>
<feature type="transmembrane region" description="Helical" evidence="8">
    <location>
        <begin position="201"/>
        <end position="223"/>
    </location>
</feature>
<feature type="compositionally biased region" description="Basic and acidic residues" evidence="7">
    <location>
        <begin position="354"/>
        <end position="368"/>
    </location>
</feature>
<keyword evidence="12" id="KW-1185">Reference proteome</keyword>
<dbReference type="PANTHER" id="PTHR10120">
    <property type="entry name" value="CAAX PRENYL PROTEASE 1"/>
    <property type="match status" value="1"/>
</dbReference>
<evidence type="ECO:0000259" key="9">
    <source>
        <dbReference type="Pfam" id="PF01435"/>
    </source>
</evidence>
<evidence type="ECO:0000256" key="8">
    <source>
        <dbReference type="SAM" id="Phobius"/>
    </source>
</evidence>
<organism evidence="11 12">
    <name type="scientific">Actinomadura gamaensis</name>
    <dbReference type="NCBI Taxonomy" id="1763541"/>
    <lineage>
        <taxon>Bacteria</taxon>
        <taxon>Bacillati</taxon>
        <taxon>Actinomycetota</taxon>
        <taxon>Actinomycetes</taxon>
        <taxon>Streptosporangiales</taxon>
        <taxon>Thermomonosporaceae</taxon>
        <taxon>Actinomadura</taxon>
    </lineage>
</organism>
<evidence type="ECO:0000259" key="10">
    <source>
        <dbReference type="Pfam" id="PF16491"/>
    </source>
</evidence>
<protein>
    <submittedName>
        <fullName evidence="11">M48 family metallopeptidase</fullName>
    </submittedName>
</protein>
<dbReference type="EMBL" id="JBHSIT010000001">
    <property type="protein sequence ID" value="MFC4906828.1"/>
    <property type="molecule type" value="Genomic_DNA"/>
</dbReference>
<evidence type="ECO:0000256" key="2">
    <source>
        <dbReference type="ARBA" id="ARBA00022670"/>
    </source>
</evidence>
<keyword evidence="3" id="KW-0479">Metal-binding</keyword>
<evidence type="ECO:0000256" key="7">
    <source>
        <dbReference type="SAM" id="MobiDB-lite"/>
    </source>
</evidence>
<name>A0ABV9TRT4_9ACTN</name>